<dbReference type="Proteomes" id="UP000541444">
    <property type="component" value="Unassembled WGS sequence"/>
</dbReference>
<dbReference type="OrthoDB" id="689003at2759"/>
<name>A0A7J7NC72_9MAGN</name>
<evidence type="ECO:0000313" key="1">
    <source>
        <dbReference type="EMBL" id="KAF6164572.1"/>
    </source>
</evidence>
<evidence type="ECO:0008006" key="3">
    <source>
        <dbReference type="Google" id="ProtNLM"/>
    </source>
</evidence>
<keyword evidence="2" id="KW-1185">Reference proteome</keyword>
<proteinExistence type="predicted"/>
<protein>
    <recommendedName>
        <fullName evidence="3">MAPK kinase substrate protein</fullName>
    </recommendedName>
</protein>
<comment type="caution">
    <text evidence="1">The sequence shown here is derived from an EMBL/GenBank/DDBJ whole genome shotgun (WGS) entry which is preliminary data.</text>
</comment>
<sequence length="140" mass="15321">MAGLQRSVTSFRRQGSSGMIWEDKHLTGQVKKEDAINLRELRPSQSVGSIGMLQRNKSISNNGFRTGKVSPALDPPSPKVSGCGFCGFFGEKSSRFKSVNSNEFVEEKERKNVAEFPYVNMELCVVKNPVSKGGFGEGSV</sequence>
<dbReference type="Pfam" id="PF15697">
    <property type="entry name" value="DUF4666"/>
    <property type="match status" value="1"/>
</dbReference>
<dbReference type="AlphaFoldDB" id="A0A7J7NC72"/>
<dbReference type="PANTHER" id="PTHR33730:SF4">
    <property type="entry name" value="OS05G0542732 PROTEIN"/>
    <property type="match status" value="1"/>
</dbReference>
<dbReference type="InterPro" id="IPR031421">
    <property type="entry name" value="DUF4666"/>
</dbReference>
<accession>A0A7J7NC72</accession>
<reference evidence="1 2" key="1">
    <citation type="journal article" date="2020" name="IScience">
        <title>Genome Sequencing of the Endangered Kingdonia uniflora (Circaeasteraceae, Ranunculales) Reveals Potential Mechanisms of Evolutionary Specialization.</title>
        <authorList>
            <person name="Sun Y."/>
            <person name="Deng T."/>
            <person name="Zhang A."/>
            <person name="Moore M.J."/>
            <person name="Landis J.B."/>
            <person name="Lin N."/>
            <person name="Zhang H."/>
            <person name="Zhang X."/>
            <person name="Huang J."/>
            <person name="Zhang X."/>
            <person name="Sun H."/>
            <person name="Wang H."/>
        </authorList>
    </citation>
    <scope>NUCLEOTIDE SEQUENCE [LARGE SCALE GENOMIC DNA]</scope>
    <source>
        <strain evidence="1">TB1705</strain>
        <tissue evidence="1">Leaf</tissue>
    </source>
</reference>
<evidence type="ECO:0000313" key="2">
    <source>
        <dbReference type="Proteomes" id="UP000541444"/>
    </source>
</evidence>
<dbReference type="EMBL" id="JACGCM010000926">
    <property type="protein sequence ID" value="KAF6164572.1"/>
    <property type="molecule type" value="Genomic_DNA"/>
</dbReference>
<dbReference type="PANTHER" id="PTHR33730">
    <property type="entry name" value="OS05G0542732 PROTEIN-RELATED"/>
    <property type="match status" value="1"/>
</dbReference>
<organism evidence="1 2">
    <name type="scientific">Kingdonia uniflora</name>
    <dbReference type="NCBI Taxonomy" id="39325"/>
    <lineage>
        <taxon>Eukaryota</taxon>
        <taxon>Viridiplantae</taxon>
        <taxon>Streptophyta</taxon>
        <taxon>Embryophyta</taxon>
        <taxon>Tracheophyta</taxon>
        <taxon>Spermatophyta</taxon>
        <taxon>Magnoliopsida</taxon>
        <taxon>Ranunculales</taxon>
        <taxon>Circaeasteraceae</taxon>
        <taxon>Kingdonia</taxon>
    </lineage>
</organism>
<gene>
    <name evidence="1" type="ORF">GIB67_025398</name>
</gene>